<dbReference type="RefSeq" id="WP_212193438.1">
    <property type="nucleotide sequence ID" value="NZ_JAGTAR010000100.1"/>
</dbReference>
<accession>A0A941FDR4</accession>
<dbReference type="InterPro" id="IPR032812">
    <property type="entry name" value="SbsA_Ig"/>
</dbReference>
<keyword evidence="1" id="KW-0732">Signal</keyword>
<reference evidence="3" key="1">
    <citation type="journal article" date="2018" name="Int. J. Syst. Evol. Microbiol.">
        <title>Carboxylicivirga sediminis sp. nov., isolated from coastal sediment.</title>
        <authorList>
            <person name="Wang F.Q."/>
            <person name="Ren L.H."/>
            <person name="Zou R.J."/>
            <person name="Sun Y.Z."/>
            <person name="Liu X.J."/>
            <person name="Jiang F."/>
            <person name="Liu L.J."/>
        </authorList>
    </citation>
    <scope>NUCLEOTIDE SEQUENCE</scope>
    <source>
        <strain evidence="3">JR1</strain>
    </source>
</reference>
<dbReference type="AlphaFoldDB" id="A0A941FDR4"/>
<gene>
    <name evidence="3" type="ORF">KDU71_22795</name>
</gene>
<evidence type="ECO:0000256" key="1">
    <source>
        <dbReference type="ARBA" id="ARBA00022729"/>
    </source>
</evidence>
<dbReference type="EMBL" id="JAGTAR010000100">
    <property type="protein sequence ID" value="MBR8538415.1"/>
    <property type="molecule type" value="Genomic_DNA"/>
</dbReference>
<sequence>DVALDDALTLTFDKDIQFGAGPQVIRIRRVSDGSVFQSYSVDGVSTDANLSISNSVLTIAHNTLEYNTAYYVTISNGAIESTGGVAFGGLSLDTDWAFTTIAQAPVVTLLTPLNTSTDIAVDQVLSITFDQNIQFSPTLKSIRIRRTSDNSTFQSYLVEGALTDPTLSISGSTLTISHNDFEENTQYYILIDAGAIQSTSGVDFAGFSTNGDWTFT</sequence>
<dbReference type="Pfam" id="PF13205">
    <property type="entry name" value="Big_5"/>
    <property type="match status" value="2"/>
</dbReference>
<comment type="caution">
    <text evidence="3">The sequence shown here is derived from an EMBL/GenBank/DDBJ whole genome shotgun (WGS) entry which is preliminary data.</text>
</comment>
<feature type="domain" description="SbsA Ig-like" evidence="2">
    <location>
        <begin position="1"/>
        <end position="100"/>
    </location>
</feature>
<feature type="non-terminal residue" evidence="3">
    <location>
        <position position="1"/>
    </location>
</feature>
<organism evidence="3 4">
    <name type="scientific">Carboxylicivirga sediminis</name>
    <dbReference type="NCBI Taxonomy" id="2006564"/>
    <lineage>
        <taxon>Bacteria</taxon>
        <taxon>Pseudomonadati</taxon>
        <taxon>Bacteroidota</taxon>
        <taxon>Bacteroidia</taxon>
        <taxon>Marinilabiliales</taxon>
        <taxon>Marinilabiliaceae</taxon>
        <taxon>Carboxylicivirga</taxon>
    </lineage>
</organism>
<reference evidence="3" key="2">
    <citation type="submission" date="2021-04" db="EMBL/GenBank/DDBJ databases">
        <authorList>
            <person name="Zhang T."/>
            <person name="Zhang Y."/>
            <person name="Lu D."/>
            <person name="Zuo D."/>
            <person name="Du Z."/>
        </authorList>
    </citation>
    <scope>NUCLEOTIDE SEQUENCE</scope>
    <source>
        <strain evidence="3">JR1</strain>
    </source>
</reference>
<evidence type="ECO:0000313" key="3">
    <source>
        <dbReference type="EMBL" id="MBR8538415.1"/>
    </source>
</evidence>
<evidence type="ECO:0000259" key="2">
    <source>
        <dbReference type="Pfam" id="PF13205"/>
    </source>
</evidence>
<name>A0A941FDR4_9BACT</name>
<feature type="non-terminal residue" evidence="3">
    <location>
        <position position="216"/>
    </location>
</feature>
<proteinExistence type="predicted"/>
<evidence type="ECO:0000313" key="4">
    <source>
        <dbReference type="Proteomes" id="UP000679220"/>
    </source>
</evidence>
<keyword evidence="4" id="KW-1185">Reference proteome</keyword>
<dbReference type="Proteomes" id="UP000679220">
    <property type="component" value="Unassembled WGS sequence"/>
</dbReference>
<feature type="domain" description="SbsA Ig-like" evidence="2">
    <location>
        <begin position="103"/>
        <end position="216"/>
    </location>
</feature>
<protein>
    <submittedName>
        <fullName evidence="3">Ig-like domain-containing protein</fullName>
    </submittedName>
</protein>